<organism evidence="1 2">
    <name type="scientific">Trema orientale</name>
    <name type="common">Charcoal tree</name>
    <name type="synonym">Celtis orientalis</name>
    <dbReference type="NCBI Taxonomy" id="63057"/>
    <lineage>
        <taxon>Eukaryota</taxon>
        <taxon>Viridiplantae</taxon>
        <taxon>Streptophyta</taxon>
        <taxon>Embryophyta</taxon>
        <taxon>Tracheophyta</taxon>
        <taxon>Spermatophyta</taxon>
        <taxon>Magnoliopsida</taxon>
        <taxon>eudicotyledons</taxon>
        <taxon>Gunneridae</taxon>
        <taxon>Pentapetalae</taxon>
        <taxon>rosids</taxon>
        <taxon>fabids</taxon>
        <taxon>Rosales</taxon>
        <taxon>Cannabaceae</taxon>
        <taxon>Trema</taxon>
    </lineage>
</organism>
<gene>
    <name evidence="1" type="ORF">TorRG33x02_338800</name>
</gene>
<dbReference type="STRING" id="63057.A0A2P5AX36"/>
<protein>
    <submittedName>
        <fullName evidence="1">Uncharacterized protein</fullName>
    </submittedName>
</protein>
<sequence length="94" mass="10707">MEYHVNISYFKAWTAREFAYAAVDGNPENSYCLIPSFLAALKSSNPGSYTDYEVDKDGNFLYLFMAFGASIKGWRHYRPVISVDATFLTSHFRG</sequence>
<proteinExistence type="predicted"/>
<dbReference type="AlphaFoldDB" id="A0A2P5AX36"/>
<evidence type="ECO:0000313" key="2">
    <source>
        <dbReference type="Proteomes" id="UP000237000"/>
    </source>
</evidence>
<keyword evidence="2" id="KW-1185">Reference proteome</keyword>
<comment type="caution">
    <text evidence="1">The sequence shown here is derived from an EMBL/GenBank/DDBJ whole genome shotgun (WGS) entry which is preliminary data.</text>
</comment>
<dbReference type="InParanoid" id="A0A2P5AX36"/>
<dbReference type="PANTHER" id="PTHR31973:SF195">
    <property type="entry name" value="MUDR FAMILY TRANSPOSASE"/>
    <property type="match status" value="1"/>
</dbReference>
<name>A0A2P5AX36_TREOI</name>
<feature type="non-terminal residue" evidence="1">
    <location>
        <position position="94"/>
    </location>
</feature>
<dbReference type="PANTHER" id="PTHR31973">
    <property type="entry name" value="POLYPROTEIN, PUTATIVE-RELATED"/>
    <property type="match status" value="1"/>
</dbReference>
<evidence type="ECO:0000313" key="1">
    <source>
        <dbReference type="EMBL" id="PON41099.1"/>
    </source>
</evidence>
<dbReference type="EMBL" id="JXTC01000670">
    <property type="protein sequence ID" value="PON41099.1"/>
    <property type="molecule type" value="Genomic_DNA"/>
</dbReference>
<dbReference type="Proteomes" id="UP000237000">
    <property type="component" value="Unassembled WGS sequence"/>
</dbReference>
<reference evidence="2" key="1">
    <citation type="submission" date="2016-06" db="EMBL/GenBank/DDBJ databases">
        <title>Parallel loss of symbiosis genes in relatives of nitrogen-fixing non-legume Parasponia.</title>
        <authorList>
            <person name="Van Velzen R."/>
            <person name="Holmer R."/>
            <person name="Bu F."/>
            <person name="Rutten L."/>
            <person name="Van Zeijl A."/>
            <person name="Liu W."/>
            <person name="Santuari L."/>
            <person name="Cao Q."/>
            <person name="Sharma T."/>
            <person name="Shen D."/>
            <person name="Roswanjaya Y."/>
            <person name="Wardhani T."/>
            <person name="Kalhor M.S."/>
            <person name="Jansen J."/>
            <person name="Van den Hoogen J."/>
            <person name="Gungor B."/>
            <person name="Hartog M."/>
            <person name="Hontelez J."/>
            <person name="Verver J."/>
            <person name="Yang W.-C."/>
            <person name="Schijlen E."/>
            <person name="Repin R."/>
            <person name="Schilthuizen M."/>
            <person name="Schranz E."/>
            <person name="Heidstra R."/>
            <person name="Miyata K."/>
            <person name="Fedorova E."/>
            <person name="Kohlen W."/>
            <person name="Bisseling T."/>
            <person name="Smit S."/>
            <person name="Geurts R."/>
        </authorList>
    </citation>
    <scope>NUCLEOTIDE SEQUENCE [LARGE SCALE GENOMIC DNA]</scope>
    <source>
        <strain evidence="2">cv. RG33-2</strain>
    </source>
</reference>
<dbReference type="OrthoDB" id="1139844at2759"/>
<accession>A0A2P5AX36</accession>